<dbReference type="PROSITE" id="PS51352">
    <property type="entry name" value="THIOREDOXIN_2"/>
    <property type="match status" value="1"/>
</dbReference>
<feature type="domain" description="Thioredoxin" evidence="13">
    <location>
        <begin position="4"/>
        <end position="150"/>
    </location>
</feature>
<protein>
    <recommendedName>
        <fullName evidence="3">thioredoxin-dependent peroxiredoxin</fullName>
        <ecNumber evidence="3">1.11.1.24</ecNumber>
    </recommendedName>
    <alternativeName>
        <fullName evidence="9">Thioredoxin peroxidase</fullName>
    </alternativeName>
    <alternativeName>
        <fullName evidence="11">Thioredoxin-dependent peroxiredoxin Bcp</fullName>
    </alternativeName>
</protein>
<evidence type="ECO:0000256" key="4">
    <source>
        <dbReference type="ARBA" id="ARBA00022559"/>
    </source>
</evidence>
<dbReference type="Gene3D" id="3.40.30.10">
    <property type="entry name" value="Glutaredoxin"/>
    <property type="match status" value="1"/>
</dbReference>
<dbReference type="RefSeq" id="WP_290362996.1">
    <property type="nucleotide sequence ID" value="NZ_JAUFQU010000001.1"/>
</dbReference>
<dbReference type="Pfam" id="PF00578">
    <property type="entry name" value="AhpC-TSA"/>
    <property type="match status" value="1"/>
</dbReference>
<evidence type="ECO:0000256" key="7">
    <source>
        <dbReference type="ARBA" id="ARBA00023157"/>
    </source>
</evidence>
<evidence type="ECO:0000256" key="12">
    <source>
        <dbReference type="ARBA" id="ARBA00049091"/>
    </source>
</evidence>
<evidence type="ECO:0000313" key="16">
    <source>
        <dbReference type="Proteomes" id="UP001242368"/>
    </source>
</evidence>
<dbReference type="PIRSF" id="PIRSF000239">
    <property type="entry name" value="AHPC"/>
    <property type="match status" value="1"/>
</dbReference>
<keyword evidence="16" id="KW-1185">Reference proteome</keyword>
<evidence type="ECO:0000256" key="1">
    <source>
        <dbReference type="ARBA" id="ARBA00003330"/>
    </source>
</evidence>
<keyword evidence="6 15" id="KW-0560">Oxidoreductase</keyword>
<gene>
    <name evidence="15" type="primary">bcp</name>
    <name evidence="14" type="ORF">QW060_07345</name>
    <name evidence="15" type="ORF">QW060_18545</name>
</gene>
<organism evidence="15 16">
    <name type="scientific">Paenimyroides ceti</name>
    <dbReference type="NCBI Taxonomy" id="395087"/>
    <lineage>
        <taxon>Bacteria</taxon>
        <taxon>Pseudomonadati</taxon>
        <taxon>Bacteroidota</taxon>
        <taxon>Flavobacteriia</taxon>
        <taxon>Flavobacteriales</taxon>
        <taxon>Flavobacteriaceae</taxon>
        <taxon>Paenimyroides</taxon>
    </lineage>
</organism>
<evidence type="ECO:0000256" key="5">
    <source>
        <dbReference type="ARBA" id="ARBA00022862"/>
    </source>
</evidence>
<dbReference type="InterPro" id="IPR050924">
    <property type="entry name" value="Peroxiredoxin_BCP/PrxQ"/>
</dbReference>
<dbReference type="InterPro" id="IPR036249">
    <property type="entry name" value="Thioredoxin-like_sf"/>
</dbReference>
<keyword evidence="8" id="KW-0676">Redox-active center</keyword>
<dbReference type="EMBL" id="JAUFQU010000014">
    <property type="protein sequence ID" value="MDN3709058.1"/>
    <property type="molecule type" value="Genomic_DNA"/>
</dbReference>
<comment type="similarity">
    <text evidence="10">Belongs to the peroxiredoxin family. BCP/PrxQ subfamily.</text>
</comment>
<evidence type="ECO:0000313" key="14">
    <source>
        <dbReference type="EMBL" id="MDN3706947.1"/>
    </source>
</evidence>
<dbReference type="InterPro" id="IPR013766">
    <property type="entry name" value="Thioredoxin_domain"/>
</dbReference>
<evidence type="ECO:0000256" key="8">
    <source>
        <dbReference type="ARBA" id="ARBA00023284"/>
    </source>
</evidence>
<evidence type="ECO:0000256" key="10">
    <source>
        <dbReference type="ARBA" id="ARBA00038489"/>
    </source>
</evidence>
<dbReference type="NCBIfam" id="NF006960">
    <property type="entry name" value="PRK09437.1"/>
    <property type="match status" value="1"/>
</dbReference>
<keyword evidence="5" id="KW-0049">Antioxidant</keyword>
<evidence type="ECO:0000256" key="2">
    <source>
        <dbReference type="ARBA" id="ARBA00011245"/>
    </source>
</evidence>
<evidence type="ECO:0000256" key="6">
    <source>
        <dbReference type="ARBA" id="ARBA00023002"/>
    </source>
</evidence>
<name>A0ABT8CZH7_9FLAO</name>
<reference evidence="15" key="1">
    <citation type="journal article" date="2014" name="Int. J. Syst. Evol. Microbiol.">
        <title>Complete genome of a new Firmicutes species belonging to the dominant human colonic microbiota ('Ruminococcus bicirculans') reveals two chromosomes and a selective capacity to utilize plant glucans.</title>
        <authorList>
            <consortium name="NISC Comparative Sequencing Program"/>
            <person name="Wegmann U."/>
            <person name="Louis P."/>
            <person name="Goesmann A."/>
            <person name="Henrissat B."/>
            <person name="Duncan S.H."/>
            <person name="Flint H.J."/>
        </authorList>
    </citation>
    <scope>NUCLEOTIDE SEQUENCE</scope>
    <source>
        <strain evidence="15">CECT 7184</strain>
    </source>
</reference>
<dbReference type="PANTHER" id="PTHR42801">
    <property type="entry name" value="THIOREDOXIN-DEPENDENT PEROXIDE REDUCTASE"/>
    <property type="match status" value="1"/>
</dbReference>
<dbReference type="GO" id="GO:0140824">
    <property type="term" value="F:thioredoxin-dependent peroxiredoxin activity"/>
    <property type="evidence" value="ECO:0007669"/>
    <property type="project" value="UniProtKB-EC"/>
</dbReference>
<comment type="subunit">
    <text evidence="2">Monomer.</text>
</comment>
<evidence type="ECO:0000259" key="13">
    <source>
        <dbReference type="PROSITE" id="PS51352"/>
    </source>
</evidence>
<comment type="catalytic activity">
    <reaction evidence="12">
        <text>a hydroperoxide + [thioredoxin]-dithiol = an alcohol + [thioredoxin]-disulfide + H2O</text>
        <dbReference type="Rhea" id="RHEA:62620"/>
        <dbReference type="Rhea" id="RHEA-COMP:10698"/>
        <dbReference type="Rhea" id="RHEA-COMP:10700"/>
        <dbReference type="ChEBI" id="CHEBI:15377"/>
        <dbReference type="ChEBI" id="CHEBI:29950"/>
        <dbReference type="ChEBI" id="CHEBI:30879"/>
        <dbReference type="ChEBI" id="CHEBI:35924"/>
        <dbReference type="ChEBI" id="CHEBI:50058"/>
        <dbReference type="EC" id="1.11.1.24"/>
    </reaction>
</comment>
<reference evidence="16" key="2">
    <citation type="journal article" date="2019" name="Int. J. Syst. Evol. Microbiol.">
        <title>The Global Catalogue of Microorganisms (GCM) 10K type strain sequencing project: providing services to taxonomists for standard genome sequencing and annotation.</title>
        <authorList>
            <consortium name="The Broad Institute Genomics Platform"/>
            <consortium name="The Broad Institute Genome Sequencing Center for Infectious Disease"/>
            <person name="Wu L."/>
            <person name="Ma J."/>
        </authorList>
    </citation>
    <scope>NUCLEOTIDE SEQUENCE [LARGE SCALE GENOMIC DNA]</scope>
    <source>
        <strain evidence="16">CECT 7184</strain>
    </source>
</reference>
<sequence>MMTLKIGDKAPEFKGTDEKGNIHTLKDYKGKKLVIFFYPKASTPGCTAEACDLRDNFERFKAQNYELLGVSADSALRQQKFKEKYELPFPLIADEAKEVITAFGVWGPKKFMGKEFDGIHRTTFVIDEKGYIEDIITKVKTKEHSSQLLK</sequence>
<dbReference type="Proteomes" id="UP001242368">
    <property type="component" value="Unassembled WGS sequence"/>
</dbReference>
<keyword evidence="4 15" id="KW-0575">Peroxidase</keyword>
<dbReference type="PANTHER" id="PTHR42801:SF4">
    <property type="entry name" value="AHPC_TSA FAMILY PROTEIN"/>
    <property type="match status" value="1"/>
</dbReference>
<dbReference type="EC" id="1.11.1.24" evidence="3"/>
<dbReference type="InterPro" id="IPR024706">
    <property type="entry name" value="Peroxiredoxin_AhpC-typ"/>
</dbReference>
<dbReference type="CDD" id="cd03017">
    <property type="entry name" value="PRX_BCP"/>
    <property type="match status" value="1"/>
</dbReference>
<comment type="function">
    <text evidence="1">Thiol-specific peroxidase that catalyzes the reduction of hydrogen peroxide and organic hydroperoxides to water and alcohols, respectively. Plays a role in cell protection against oxidative stress by detoxifying peroxides and as sensor of hydrogen peroxide-mediated signaling events.</text>
</comment>
<evidence type="ECO:0000256" key="11">
    <source>
        <dbReference type="ARBA" id="ARBA00042639"/>
    </source>
</evidence>
<dbReference type="InterPro" id="IPR000866">
    <property type="entry name" value="AhpC/TSA"/>
</dbReference>
<accession>A0ABT8CZH7</accession>
<reference evidence="15" key="3">
    <citation type="submission" date="2023-06" db="EMBL/GenBank/DDBJ databases">
        <authorList>
            <person name="Lucena T."/>
            <person name="Sun Q."/>
        </authorList>
    </citation>
    <scope>NUCLEOTIDE SEQUENCE</scope>
    <source>
        <strain evidence="15">CECT 7184</strain>
    </source>
</reference>
<dbReference type="EMBL" id="JAUFQU010000001">
    <property type="protein sequence ID" value="MDN3706947.1"/>
    <property type="molecule type" value="Genomic_DNA"/>
</dbReference>
<evidence type="ECO:0000256" key="9">
    <source>
        <dbReference type="ARBA" id="ARBA00032824"/>
    </source>
</evidence>
<evidence type="ECO:0000256" key="3">
    <source>
        <dbReference type="ARBA" id="ARBA00013017"/>
    </source>
</evidence>
<evidence type="ECO:0000313" key="15">
    <source>
        <dbReference type="EMBL" id="MDN3709058.1"/>
    </source>
</evidence>
<keyword evidence="7" id="KW-1015">Disulfide bond</keyword>
<comment type="caution">
    <text evidence="15">The sequence shown here is derived from an EMBL/GenBank/DDBJ whole genome shotgun (WGS) entry which is preliminary data.</text>
</comment>
<dbReference type="SUPFAM" id="SSF52833">
    <property type="entry name" value="Thioredoxin-like"/>
    <property type="match status" value="1"/>
</dbReference>
<proteinExistence type="inferred from homology"/>